<keyword evidence="5 8" id="KW-1133">Transmembrane helix</keyword>
<dbReference type="AlphaFoldDB" id="A0A250XK63"/>
<evidence type="ECO:0000256" key="7">
    <source>
        <dbReference type="SAM" id="MobiDB-lite"/>
    </source>
</evidence>
<evidence type="ECO:0000256" key="8">
    <source>
        <dbReference type="SAM" id="Phobius"/>
    </source>
</evidence>
<evidence type="ECO:0000256" key="1">
    <source>
        <dbReference type="ARBA" id="ARBA00004477"/>
    </source>
</evidence>
<dbReference type="InterPro" id="IPR008506">
    <property type="entry name" value="SND2/TMEM208"/>
</dbReference>
<dbReference type="PANTHER" id="PTHR13505:SF7">
    <property type="entry name" value="TRANSMEMBRANE PROTEIN 208"/>
    <property type="match status" value="1"/>
</dbReference>
<feature type="region of interest" description="Disordered" evidence="7">
    <location>
        <begin position="144"/>
        <end position="177"/>
    </location>
</feature>
<accession>A0A250XK63</accession>
<name>A0A250XK63_9CHLO</name>
<dbReference type="EMBL" id="BEGY01000099">
    <property type="protein sequence ID" value="GAX83458.1"/>
    <property type="molecule type" value="Genomic_DNA"/>
</dbReference>
<dbReference type="OrthoDB" id="276296at2759"/>
<reference evidence="9 10" key="1">
    <citation type="submission" date="2017-08" db="EMBL/GenBank/DDBJ databases">
        <title>Acidophilic green algal genome provides insights into adaptation to an acidic environment.</title>
        <authorList>
            <person name="Hirooka S."/>
            <person name="Hirose Y."/>
            <person name="Kanesaki Y."/>
            <person name="Higuchi S."/>
            <person name="Fujiwara T."/>
            <person name="Onuma R."/>
            <person name="Era A."/>
            <person name="Ohbayashi R."/>
            <person name="Uzuka A."/>
            <person name="Nozaki H."/>
            <person name="Yoshikawa H."/>
            <person name="Miyagishima S.Y."/>
        </authorList>
    </citation>
    <scope>NUCLEOTIDE SEQUENCE [LARGE SCALE GENOMIC DNA]</scope>
    <source>
        <strain evidence="9 10">NIES-2499</strain>
    </source>
</reference>
<evidence type="ECO:0000256" key="6">
    <source>
        <dbReference type="ARBA" id="ARBA00023136"/>
    </source>
</evidence>
<keyword evidence="3 8" id="KW-0812">Transmembrane</keyword>
<dbReference type="STRING" id="1157962.A0A250XK63"/>
<feature type="compositionally biased region" description="Basic and acidic residues" evidence="7">
    <location>
        <begin position="156"/>
        <end position="168"/>
    </location>
</feature>
<feature type="transmembrane region" description="Helical" evidence="8">
    <location>
        <begin position="20"/>
        <end position="45"/>
    </location>
</feature>
<keyword evidence="10" id="KW-1185">Reference proteome</keyword>
<evidence type="ECO:0000313" key="10">
    <source>
        <dbReference type="Proteomes" id="UP000232323"/>
    </source>
</evidence>
<keyword evidence="6 8" id="KW-0472">Membrane</keyword>
<evidence type="ECO:0000256" key="4">
    <source>
        <dbReference type="ARBA" id="ARBA00022824"/>
    </source>
</evidence>
<dbReference type="GO" id="GO:0006624">
    <property type="term" value="P:vacuolar protein processing"/>
    <property type="evidence" value="ECO:0007669"/>
    <property type="project" value="TreeGrafter"/>
</dbReference>
<evidence type="ECO:0000256" key="3">
    <source>
        <dbReference type="ARBA" id="ARBA00022692"/>
    </source>
</evidence>
<evidence type="ECO:0008006" key="11">
    <source>
        <dbReference type="Google" id="ProtNLM"/>
    </source>
</evidence>
<comment type="subcellular location">
    <subcellularLocation>
        <location evidence="1">Endoplasmic reticulum membrane</location>
        <topology evidence="1">Multi-pass membrane protein</topology>
    </subcellularLocation>
</comment>
<keyword evidence="4" id="KW-0256">Endoplasmic reticulum</keyword>
<sequence>MAGAGAKKRLEENKQHVKILSIIVGAGIATYFILRLVIFGGIMSWRHLTGFVMTSAVNWFTFSSIKSFAAATYGPNGDLIDGGADLNMKGMCAYYHDLLYITSFVQVGVSFSTWFWYVYLVVPLYTLYKLSDLIIIPWIKSLSSSSGQGQEGGVDEATRRKMERTEKRAQRRAQKWR</sequence>
<protein>
    <recommendedName>
        <fullName evidence="11">Transmembrane protein 208</fullName>
    </recommendedName>
</protein>
<evidence type="ECO:0000256" key="5">
    <source>
        <dbReference type="ARBA" id="ARBA00022989"/>
    </source>
</evidence>
<comment type="similarity">
    <text evidence="2">Belongs to the TMEM208 family.</text>
</comment>
<feature type="transmembrane region" description="Helical" evidence="8">
    <location>
        <begin position="98"/>
        <end position="122"/>
    </location>
</feature>
<evidence type="ECO:0000256" key="2">
    <source>
        <dbReference type="ARBA" id="ARBA00009950"/>
    </source>
</evidence>
<comment type="caution">
    <text evidence="9">The sequence shown here is derived from an EMBL/GenBank/DDBJ whole genome shotgun (WGS) entry which is preliminary data.</text>
</comment>
<proteinExistence type="inferred from homology"/>
<dbReference type="PANTHER" id="PTHR13505">
    <property type="entry name" value="TRANSMEMBRANE PROTEIN 208"/>
    <property type="match status" value="1"/>
</dbReference>
<dbReference type="GO" id="GO:0005789">
    <property type="term" value="C:endoplasmic reticulum membrane"/>
    <property type="evidence" value="ECO:0007669"/>
    <property type="project" value="UniProtKB-SubCell"/>
</dbReference>
<dbReference type="GO" id="GO:0005773">
    <property type="term" value="C:vacuole"/>
    <property type="evidence" value="ECO:0007669"/>
    <property type="project" value="GOC"/>
</dbReference>
<evidence type="ECO:0000313" key="9">
    <source>
        <dbReference type="EMBL" id="GAX83458.1"/>
    </source>
</evidence>
<dbReference type="Proteomes" id="UP000232323">
    <property type="component" value="Unassembled WGS sequence"/>
</dbReference>
<dbReference type="Pfam" id="PF05620">
    <property type="entry name" value="TMEM208_SND2"/>
    <property type="match status" value="1"/>
</dbReference>
<organism evidence="9 10">
    <name type="scientific">Chlamydomonas eustigma</name>
    <dbReference type="NCBI Taxonomy" id="1157962"/>
    <lineage>
        <taxon>Eukaryota</taxon>
        <taxon>Viridiplantae</taxon>
        <taxon>Chlorophyta</taxon>
        <taxon>core chlorophytes</taxon>
        <taxon>Chlorophyceae</taxon>
        <taxon>CS clade</taxon>
        <taxon>Chlamydomonadales</taxon>
        <taxon>Chlamydomonadaceae</taxon>
        <taxon>Chlamydomonas</taxon>
    </lineage>
</organism>
<gene>
    <name evidence="9" type="ORF">CEUSTIGMA_g10883.t1</name>
</gene>